<keyword evidence="3" id="KW-1185">Reference proteome</keyword>
<proteinExistence type="predicted"/>
<name>A0A7Z0J7L8_9MICO</name>
<dbReference type="Proteomes" id="UP000537260">
    <property type="component" value="Unassembled WGS sequence"/>
</dbReference>
<dbReference type="RefSeq" id="WP_179580036.1">
    <property type="nucleotide sequence ID" value="NZ_JACCFM010000001.1"/>
</dbReference>
<dbReference type="EMBL" id="JACCFM010000001">
    <property type="protein sequence ID" value="NYJ21441.1"/>
    <property type="molecule type" value="Genomic_DNA"/>
</dbReference>
<organism evidence="2 3">
    <name type="scientific">Glaciibacter psychrotolerans</name>
    <dbReference type="NCBI Taxonomy" id="670054"/>
    <lineage>
        <taxon>Bacteria</taxon>
        <taxon>Bacillati</taxon>
        <taxon>Actinomycetota</taxon>
        <taxon>Actinomycetes</taxon>
        <taxon>Micrococcales</taxon>
        <taxon>Microbacteriaceae</taxon>
        <taxon>Glaciibacter</taxon>
    </lineage>
</organism>
<feature type="transmembrane region" description="Helical" evidence="1">
    <location>
        <begin position="82"/>
        <end position="101"/>
    </location>
</feature>
<keyword evidence="1" id="KW-0812">Transmembrane</keyword>
<protein>
    <submittedName>
        <fullName evidence="2">Uncharacterized protein</fullName>
    </submittedName>
</protein>
<feature type="transmembrane region" description="Helical" evidence="1">
    <location>
        <begin position="49"/>
        <end position="70"/>
    </location>
</feature>
<comment type="caution">
    <text evidence="2">The sequence shown here is derived from an EMBL/GenBank/DDBJ whole genome shotgun (WGS) entry which is preliminary data.</text>
</comment>
<evidence type="ECO:0000313" key="2">
    <source>
        <dbReference type="EMBL" id="NYJ21441.1"/>
    </source>
</evidence>
<sequence>MIGRTVFMVGALGMLTLVLLYGVAFVVGGGRIGWAGTLEWSDGVPWPMMAIRAWVIIPLCWIAAAGSLLLVPAARWPQALDFMFLIAVTLVLFGMMTLIFAKVYPESGGTFFDSIQHATGIHWTSIALAPQAISLVALGIRLSILLPQYNAAIREQNENLRRMRENLRKPF</sequence>
<gene>
    <name evidence="2" type="ORF">HNR05_003232</name>
</gene>
<keyword evidence="1" id="KW-1133">Transmembrane helix</keyword>
<reference evidence="2 3" key="1">
    <citation type="submission" date="2020-07" db="EMBL/GenBank/DDBJ databases">
        <title>Sequencing the genomes of 1000 actinobacteria strains.</title>
        <authorList>
            <person name="Klenk H.-P."/>
        </authorList>
    </citation>
    <scope>NUCLEOTIDE SEQUENCE [LARGE SCALE GENOMIC DNA]</scope>
    <source>
        <strain evidence="2 3">LI1</strain>
    </source>
</reference>
<accession>A0A7Z0J7L8</accession>
<evidence type="ECO:0000256" key="1">
    <source>
        <dbReference type="SAM" id="Phobius"/>
    </source>
</evidence>
<feature type="transmembrane region" description="Helical" evidence="1">
    <location>
        <begin position="121"/>
        <end position="144"/>
    </location>
</feature>
<dbReference type="AlphaFoldDB" id="A0A7Z0J7L8"/>
<feature type="transmembrane region" description="Helical" evidence="1">
    <location>
        <begin position="7"/>
        <end position="29"/>
    </location>
</feature>
<keyword evidence="1" id="KW-0472">Membrane</keyword>
<evidence type="ECO:0000313" key="3">
    <source>
        <dbReference type="Proteomes" id="UP000537260"/>
    </source>
</evidence>